<evidence type="ECO:0000259" key="2">
    <source>
        <dbReference type="Pfam" id="PF18852"/>
    </source>
</evidence>
<dbReference type="Proteomes" id="UP000029585">
    <property type="component" value="Unassembled WGS sequence"/>
</dbReference>
<dbReference type="HOGENOM" id="CLU_083273_0_0_9"/>
<comment type="caution">
    <text evidence="3">The sequence shown here is derived from an EMBL/GenBank/DDBJ whole genome shotgun (WGS) entry which is preliminary data.</text>
</comment>
<dbReference type="InterPro" id="IPR040672">
    <property type="entry name" value="LPD34"/>
</dbReference>
<keyword evidence="4" id="KW-1185">Reference proteome</keyword>
<gene>
    <name evidence="3" type="ORF">HMPREF9460_03038</name>
</gene>
<reference evidence="3 4" key="1">
    <citation type="submission" date="2011-08" db="EMBL/GenBank/DDBJ databases">
        <title>The Genome Sequence of Clostridium orbiscindens 1_3_50AFAA.</title>
        <authorList>
            <consortium name="The Broad Institute Genome Sequencing Platform"/>
            <person name="Earl A."/>
            <person name="Ward D."/>
            <person name="Feldgarden M."/>
            <person name="Gevers D."/>
            <person name="Daigneault M."/>
            <person name="Strauss J."/>
            <person name="Allen-Vercoe E."/>
            <person name="Young S.K."/>
            <person name="Zeng Q."/>
            <person name="Gargeya S."/>
            <person name="Fitzgerald M."/>
            <person name="Haas B."/>
            <person name="Abouelleil A."/>
            <person name="Alvarado L."/>
            <person name="Arachchi H.M."/>
            <person name="Berlin A."/>
            <person name="Brown A."/>
            <person name="Chapman S.B."/>
            <person name="Chen Z."/>
            <person name="Dunbar C."/>
            <person name="Freedman E."/>
            <person name="Gearin G."/>
            <person name="Gellesch M."/>
            <person name="Goldberg J."/>
            <person name="Griggs A."/>
            <person name="Gujja S."/>
            <person name="Heiman D."/>
            <person name="Howarth C."/>
            <person name="Larson L."/>
            <person name="Lui A."/>
            <person name="MacDonald P.J.P."/>
            <person name="Montmayeur A."/>
            <person name="Murphy C."/>
            <person name="Neiman D."/>
            <person name="Pearson M."/>
            <person name="Priest M."/>
            <person name="Roberts A."/>
            <person name="Saif S."/>
            <person name="Shea T."/>
            <person name="Shenoy N."/>
            <person name="Sisk P."/>
            <person name="Stolte C."/>
            <person name="Sykes S."/>
            <person name="Wortman J."/>
            <person name="Nusbaum C."/>
            <person name="Birren B."/>
        </authorList>
    </citation>
    <scope>NUCLEOTIDE SEQUENCE [LARGE SCALE GENOMIC DNA]</scope>
    <source>
        <strain evidence="3 4">1_3_50AFAA</strain>
    </source>
</reference>
<dbReference type="eggNOG" id="ENOG5032ANN">
    <property type="taxonomic scope" value="Bacteria"/>
</dbReference>
<sequence>MAKKSFYEIGSSEGYLREGFYLEVRRQINYRGDRADFKPFLNVPVKDLEKQLKESQAEEKKVFEEMKKAVTAWDEHGAQTLLLQKAIEYLKTPEVTHTRNEWQRHKDGSWEISNLVYKMTFNIVKSGDEWKLTWELSYTAPGLSQGYWGYTRSPRERIEYEGSKKYKTMEGAQKYIQSKFDQYAPCFESLSPPIPAEAKELFCVNGQLLQGYSLQPPVPQKEKVTLEDLLNCLEDGDMAVPSEAQPVSGEPAPPAEEKPQAGPPLPVQVQAQTADRGKQEPPPAKAARPAARKKPLHKKRLAMAR</sequence>
<feature type="domain" description="Large polyvalent protein associated" evidence="2">
    <location>
        <begin position="6"/>
        <end position="215"/>
    </location>
</feature>
<feature type="region of interest" description="Disordered" evidence="1">
    <location>
        <begin position="240"/>
        <end position="305"/>
    </location>
</feature>
<evidence type="ECO:0000313" key="4">
    <source>
        <dbReference type="Proteomes" id="UP000029585"/>
    </source>
</evidence>
<dbReference type="PATRIC" id="fig|742738.3.peg.3123"/>
<name>A0A096D9M3_FLAPL</name>
<dbReference type="AlphaFoldDB" id="A0A096D9M3"/>
<proteinExistence type="predicted"/>
<dbReference type="Pfam" id="PF18852">
    <property type="entry name" value="LPD34"/>
    <property type="match status" value="1"/>
</dbReference>
<organism evidence="3 4">
    <name type="scientific">Flavonifractor plautii 1_3_50AFAA</name>
    <dbReference type="NCBI Taxonomy" id="742738"/>
    <lineage>
        <taxon>Bacteria</taxon>
        <taxon>Bacillati</taxon>
        <taxon>Bacillota</taxon>
        <taxon>Clostridia</taxon>
        <taxon>Eubacteriales</taxon>
        <taxon>Oscillospiraceae</taxon>
        <taxon>Flavonifractor</taxon>
    </lineage>
</organism>
<evidence type="ECO:0000313" key="3">
    <source>
        <dbReference type="EMBL" id="KGF54244.1"/>
    </source>
</evidence>
<dbReference type="EMBL" id="ADLO01000092">
    <property type="protein sequence ID" value="KGF54244.1"/>
    <property type="molecule type" value="Genomic_DNA"/>
</dbReference>
<evidence type="ECO:0000256" key="1">
    <source>
        <dbReference type="SAM" id="MobiDB-lite"/>
    </source>
</evidence>
<accession>A0A096D9M3</accession>
<feature type="compositionally biased region" description="Basic residues" evidence="1">
    <location>
        <begin position="290"/>
        <end position="305"/>
    </location>
</feature>
<dbReference type="RefSeq" id="WP_009261174.1">
    <property type="nucleotide sequence ID" value="NZ_KN174164.1"/>
</dbReference>
<protein>
    <recommendedName>
        <fullName evidence="2">Large polyvalent protein associated domain-containing protein</fullName>
    </recommendedName>
</protein>